<feature type="domain" description="PEP-utilising enzyme mobile" evidence="2">
    <location>
        <begin position="557"/>
        <end position="627"/>
    </location>
</feature>
<feature type="compositionally biased region" description="Pro residues" evidence="1">
    <location>
        <begin position="7"/>
        <end position="22"/>
    </location>
</feature>
<protein>
    <submittedName>
        <fullName evidence="3">Pyruvate,water dikinase</fullName>
        <ecNumber evidence="3">2.7.9.2</ecNumber>
    </submittedName>
</protein>
<name>A0A840PLH2_9ACTN</name>
<evidence type="ECO:0000256" key="1">
    <source>
        <dbReference type="SAM" id="MobiDB-lite"/>
    </source>
</evidence>
<dbReference type="SUPFAM" id="SSF52009">
    <property type="entry name" value="Phosphohistidine domain"/>
    <property type="match status" value="1"/>
</dbReference>
<dbReference type="AlphaFoldDB" id="A0A840PLH2"/>
<comment type="caution">
    <text evidence="3">The sequence shown here is derived from an EMBL/GenBank/DDBJ whole genome shotgun (WGS) entry which is preliminary data.</text>
</comment>
<evidence type="ECO:0000259" key="2">
    <source>
        <dbReference type="Pfam" id="PF00391"/>
    </source>
</evidence>
<evidence type="ECO:0000313" key="4">
    <source>
        <dbReference type="Proteomes" id="UP000578449"/>
    </source>
</evidence>
<dbReference type="NCBIfam" id="NF006151">
    <property type="entry name" value="PRK08296.1-3"/>
    <property type="match status" value="1"/>
</dbReference>
<dbReference type="PANTHER" id="PTHR43615">
    <property type="entry name" value="PHOSPHOENOLPYRUVATE SYNTHASE-RELATED"/>
    <property type="match status" value="1"/>
</dbReference>
<dbReference type="NCBIfam" id="NF006150">
    <property type="entry name" value="PRK08296.1-2"/>
    <property type="match status" value="1"/>
</dbReference>
<dbReference type="InterPro" id="IPR051549">
    <property type="entry name" value="PEP_Utilizing_Enz"/>
</dbReference>
<keyword evidence="3" id="KW-0808">Transferase</keyword>
<dbReference type="RefSeq" id="WP_185054785.1">
    <property type="nucleotide sequence ID" value="NZ_BAABIX010000002.1"/>
</dbReference>
<gene>
    <name evidence="3" type="ORF">HNP84_007660</name>
</gene>
<dbReference type="EC" id="2.7.9.2" evidence="3"/>
<keyword evidence="3" id="KW-0670">Pyruvate</keyword>
<dbReference type="InterPro" id="IPR008279">
    <property type="entry name" value="PEP-util_enz_mobile_dom"/>
</dbReference>
<accession>A0A840PLH2</accession>
<dbReference type="Proteomes" id="UP000578449">
    <property type="component" value="Unassembled WGS sequence"/>
</dbReference>
<dbReference type="NCBIfam" id="NF006153">
    <property type="entry name" value="PRK08296.1-5"/>
    <property type="match status" value="1"/>
</dbReference>
<keyword evidence="4" id="KW-1185">Reference proteome</keyword>
<dbReference type="Pfam" id="PF00391">
    <property type="entry name" value="PEP-utilizers"/>
    <property type="match status" value="1"/>
</dbReference>
<reference evidence="3 4" key="1">
    <citation type="submission" date="2020-08" db="EMBL/GenBank/DDBJ databases">
        <title>Genomic Encyclopedia of Type Strains, Phase IV (KMG-IV): sequencing the most valuable type-strain genomes for metagenomic binning, comparative biology and taxonomic classification.</title>
        <authorList>
            <person name="Goeker M."/>
        </authorList>
    </citation>
    <scope>NUCLEOTIDE SEQUENCE [LARGE SCALE GENOMIC DNA]</scope>
    <source>
        <strain evidence="3 4">DSM 45615</strain>
    </source>
</reference>
<keyword evidence="3" id="KW-0418">Kinase</keyword>
<dbReference type="GO" id="GO:0008986">
    <property type="term" value="F:pyruvate, water dikinase activity"/>
    <property type="evidence" value="ECO:0007669"/>
    <property type="project" value="UniProtKB-EC"/>
</dbReference>
<dbReference type="InterPro" id="IPR036637">
    <property type="entry name" value="Phosphohistidine_dom_sf"/>
</dbReference>
<dbReference type="Gene3D" id="3.50.30.10">
    <property type="entry name" value="Phosphohistidine domain"/>
    <property type="match status" value="1"/>
</dbReference>
<dbReference type="EMBL" id="JACHGN010000020">
    <property type="protein sequence ID" value="MBB5137907.1"/>
    <property type="molecule type" value="Genomic_DNA"/>
</dbReference>
<feature type="region of interest" description="Disordered" evidence="1">
    <location>
        <begin position="1"/>
        <end position="27"/>
    </location>
</feature>
<sequence length="648" mass="72018">MTATSPQSPPPPTPPTSEPTPQPAAAAVPGVRFASPFAVPTPPGAEGWESMYPYYALLSEDRRKDEDARFWFFDGMHNPEPLYPFDTIATENWWVAVSQMSTRVWPIPLAGGIDHRIVNGYLYVSPTAVTDQEQIAARARHFAERAGHYYENWDEIYAGWEAKARDCIERLKAIDFAPLPDLEPLESVTGGRGLYSSYDLLTRYTTLINNFFEMGSYHFEMLNLGYGAYLTFREFCQAAFPGISDQTIASMVSGIDIMLFRPDDEVRKLAALAVELGLDRALLSSEDPDEALAAVAGAGDPGARWLAAFEAAKDPWFWFSTGAGYQHSDRAWIDDLRLPFRALRGYIAGLRAGEDIRRPLEAITEERERVTAEYRSYLPTDEDRESFDGLVALARKVFPFVENHNFYVEHWHHSMFWSKVRSLGRVFVAHGFFDDEEDIFYLHRTEVQSALYDLLIGWGTGIEPRGVTYWRPEIARRRRIREALKAHSPAPALGVPPEFLTEPLTIMLWGITPEAVQDWLGVADSGERVLRGVAASPGRAVGRARVILDPEQLHEVRDGEILVCRITAPSWAPVFSRLAAAVSDVGGIMAHTAIVCREYGLPSVVGTGFATTTVRTGELLEVDGDTGTVRVLEEPEAAEDAGIAAVGA</sequence>
<organism evidence="3 4">
    <name type="scientific">Thermocatellispora tengchongensis</name>
    <dbReference type="NCBI Taxonomy" id="1073253"/>
    <lineage>
        <taxon>Bacteria</taxon>
        <taxon>Bacillati</taxon>
        <taxon>Actinomycetota</taxon>
        <taxon>Actinomycetes</taxon>
        <taxon>Streptosporangiales</taxon>
        <taxon>Streptosporangiaceae</taxon>
        <taxon>Thermocatellispora</taxon>
    </lineage>
</organism>
<dbReference type="PANTHER" id="PTHR43615:SF1">
    <property type="entry name" value="PPDK_N DOMAIN-CONTAINING PROTEIN"/>
    <property type="match status" value="1"/>
</dbReference>
<evidence type="ECO:0000313" key="3">
    <source>
        <dbReference type="EMBL" id="MBB5137907.1"/>
    </source>
</evidence>
<proteinExistence type="predicted"/>